<dbReference type="Pfam" id="PF00343">
    <property type="entry name" value="Phosphorylase"/>
    <property type="match status" value="1"/>
</dbReference>
<dbReference type="InterPro" id="IPR052182">
    <property type="entry name" value="Glycogen/Maltodextrin_Phosph"/>
</dbReference>
<dbReference type="SUPFAM" id="SSF53756">
    <property type="entry name" value="UDP-Glycosyltransferase/glycogen phosphorylase"/>
    <property type="match status" value="1"/>
</dbReference>
<evidence type="ECO:0000256" key="1">
    <source>
        <dbReference type="ARBA" id="ARBA00001478"/>
    </source>
</evidence>
<gene>
    <name evidence="6" type="ORF">MgSA37_02455</name>
</gene>
<evidence type="ECO:0000256" key="5">
    <source>
        <dbReference type="ARBA" id="ARBA00022679"/>
    </source>
</evidence>
<name>A0A120MYZ2_9SPHI</name>
<dbReference type="GO" id="GO:0009011">
    <property type="term" value="F:alpha-1,4-glucan glucosyltransferase (ADP-glucose donor) activity"/>
    <property type="evidence" value="ECO:0007669"/>
    <property type="project" value="UniProtKB-EC"/>
</dbReference>
<dbReference type="RefSeq" id="WP_096352175.1">
    <property type="nucleotide sequence ID" value="NZ_AP017313.1"/>
</dbReference>
<dbReference type="InterPro" id="IPR013534">
    <property type="entry name" value="Starch_synth_cat_dom"/>
</dbReference>
<dbReference type="NCBIfam" id="TIGR02094">
    <property type="entry name" value="more_P_ylases"/>
    <property type="match status" value="1"/>
</dbReference>
<evidence type="ECO:0000256" key="4">
    <source>
        <dbReference type="ARBA" id="ARBA00022676"/>
    </source>
</evidence>
<evidence type="ECO:0000256" key="2">
    <source>
        <dbReference type="ARBA" id="ARBA00006047"/>
    </source>
</evidence>
<protein>
    <recommendedName>
        <fullName evidence="3">starch synthase</fullName>
        <ecNumber evidence="3">2.4.1.21</ecNumber>
    </recommendedName>
</protein>
<dbReference type="GO" id="GO:0005975">
    <property type="term" value="P:carbohydrate metabolic process"/>
    <property type="evidence" value="ECO:0007669"/>
    <property type="project" value="InterPro"/>
</dbReference>
<dbReference type="KEGG" id="mgot:MgSA37_02455"/>
<dbReference type="PANTHER" id="PTHR42655">
    <property type="entry name" value="GLYCOGEN PHOSPHORYLASE"/>
    <property type="match status" value="1"/>
</dbReference>
<comment type="catalytic activity">
    <reaction evidence="1">
        <text>[(1-&gt;4)-alpha-D-glucosyl](n) + ADP-alpha-D-glucose = [(1-&gt;4)-alpha-D-glucosyl](n+1) + ADP + H(+)</text>
        <dbReference type="Rhea" id="RHEA:18189"/>
        <dbReference type="Rhea" id="RHEA-COMP:9584"/>
        <dbReference type="Rhea" id="RHEA-COMP:9587"/>
        <dbReference type="ChEBI" id="CHEBI:15378"/>
        <dbReference type="ChEBI" id="CHEBI:15444"/>
        <dbReference type="ChEBI" id="CHEBI:57498"/>
        <dbReference type="ChEBI" id="CHEBI:456216"/>
        <dbReference type="EC" id="2.4.1.21"/>
    </reaction>
</comment>
<dbReference type="Proteomes" id="UP000218263">
    <property type="component" value="Chromosome"/>
</dbReference>
<dbReference type="InterPro" id="IPR011834">
    <property type="entry name" value="Agluc_phsphrylas"/>
</dbReference>
<dbReference type="GO" id="GO:0030170">
    <property type="term" value="F:pyridoxal phosphate binding"/>
    <property type="evidence" value="ECO:0007669"/>
    <property type="project" value="InterPro"/>
</dbReference>
<dbReference type="OrthoDB" id="9760804at2"/>
<accession>A0A120MYZ2</accession>
<dbReference type="AlphaFoldDB" id="A0A120MYZ2"/>
<keyword evidence="4" id="KW-0328">Glycosyltransferase</keyword>
<evidence type="ECO:0000313" key="7">
    <source>
        <dbReference type="Proteomes" id="UP000218263"/>
    </source>
</evidence>
<reference evidence="6 7" key="1">
    <citation type="submission" date="2015-12" db="EMBL/GenBank/DDBJ databases">
        <title>Genome sequence of Mucilaginibacter gotjawali.</title>
        <authorList>
            <person name="Lee J.S."/>
            <person name="Lee K.C."/>
            <person name="Kim K.K."/>
            <person name="Lee B.W."/>
        </authorList>
    </citation>
    <scope>NUCLEOTIDE SEQUENCE [LARGE SCALE GENOMIC DNA]</scope>
    <source>
        <strain evidence="6 7">SA3-7</strain>
    </source>
</reference>
<sequence length="560" mass="63784">MSFSFQQPYPINPEYKKAVAYFCMEYAIHQPLKTYSGGLGYLAGSFMRSAYELRQNIVGIGILWKYGYYNQGRKGDDTMEVLFQEKVYHFLEETGIKFTVKISGHDVWVTAFYLQPDLFKTAPLFFLTTDLPENDYLSKTISHKLYDSNPETRAAAAILLGEGGARLLEQINYQPDVYHLNESHALPLAFYLYRKYRSVNEIKKRFVFTNHTPEAGGNQKSDIYLLQRMGFWGDIPIDEFRQITQCYGDNLDHTLTALRFAGKANAVSKIHLATLQEMWKGYAGVCPLISVTNAQNYAYWADKEMYAALRSNDDNALIERKKVCKALLFEEVADQCGVLLDPGVLTIVFAKRFAGYKRAELLLHDMDRLHRLLSNTETPVQVIWAGKPYPLDYEAISSFDKIVNLCKSYPNCAILVGYELKLSRLLKQGADAWLNTPRVTREASGTSGMSAAMNGCVNVSIPDGWVPEFARDGINSFIIPNTEVTEHKFQQDETDAHNLYHLLEDTVIPLYYLHPEIWLSVIKNSMQDILPNFDSNRMSKEYYDQLYDISGSNSTPNTGS</sequence>
<dbReference type="EMBL" id="AP017313">
    <property type="protein sequence ID" value="BAU54281.1"/>
    <property type="molecule type" value="Genomic_DNA"/>
</dbReference>
<dbReference type="InterPro" id="IPR000811">
    <property type="entry name" value="Glyco_trans_35"/>
</dbReference>
<proteinExistence type="inferred from homology"/>
<dbReference type="Pfam" id="PF08323">
    <property type="entry name" value="Glyco_transf_5"/>
    <property type="match status" value="1"/>
</dbReference>
<evidence type="ECO:0000256" key="3">
    <source>
        <dbReference type="ARBA" id="ARBA00012588"/>
    </source>
</evidence>
<keyword evidence="5" id="KW-0808">Transferase</keyword>
<dbReference type="EC" id="2.4.1.21" evidence="3"/>
<keyword evidence="7" id="KW-1185">Reference proteome</keyword>
<evidence type="ECO:0000313" key="6">
    <source>
        <dbReference type="EMBL" id="BAU54281.1"/>
    </source>
</evidence>
<dbReference type="PANTHER" id="PTHR42655:SF1">
    <property type="entry name" value="GLYCOGEN PHOSPHORYLASE"/>
    <property type="match status" value="1"/>
</dbReference>
<dbReference type="Gene3D" id="3.40.50.2000">
    <property type="entry name" value="Glycogen Phosphorylase B"/>
    <property type="match status" value="2"/>
</dbReference>
<organism evidence="6 7">
    <name type="scientific">Mucilaginibacter gotjawali</name>
    <dbReference type="NCBI Taxonomy" id="1550579"/>
    <lineage>
        <taxon>Bacteria</taxon>
        <taxon>Pseudomonadati</taxon>
        <taxon>Bacteroidota</taxon>
        <taxon>Sphingobacteriia</taxon>
        <taxon>Sphingobacteriales</taxon>
        <taxon>Sphingobacteriaceae</taxon>
        <taxon>Mucilaginibacter</taxon>
    </lineage>
</organism>
<dbReference type="GO" id="GO:0008184">
    <property type="term" value="F:glycogen phosphorylase activity"/>
    <property type="evidence" value="ECO:0007669"/>
    <property type="project" value="InterPro"/>
</dbReference>
<comment type="similarity">
    <text evidence="2">Belongs to the glycogen phosphorylase family.</text>
</comment>